<sequence>MKLVSRVDSVNREGCVFGDFGLLNCEPIKIELRQNAKPYSLTSPRRVPFPLLPKVEEELRRMLKSGIIGSPMVPVIKKNCK</sequence>
<organism evidence="1 2">
    <name type="scientific">Cirrhinus mrigala</name>
    <name type="common">Mrigala</name>
    <dbReference type="NCBI Taxonomy" id="683832"/>
    <lineage>
        <taxon>Eukaryota</taxon>
        <taxon>Metazoa</taxon>
        <taxon>Chordata</taxon>
        <taxon>Craniata</taxon>
        <taxon>Vertebrata</taxon>
        <taxon>Euteleostomi</taxon>
        <taxon>Actinopterygii</taxon>
        <taxon>Neopterygii</taxon>
        <taxon>Teleostei</taxon>
        <taxon>Ostariophysi</taxon>
        <taxon>Cypriniformes</taxon>
        <taxon>Cyprinidae</taxon>
        <taxon>Labeoninae</taxon>
        <taxon>Labeonini</taxon>
        <taxon>Cirrhinus</taxon>
    </lineage>
</organism>
<dbReference type="Proteomes" id="UP001529510">
    <property type="component" value="Unassembled WGS sequence"/>
</dbReference>
<feature type="non-terminal residue" evidence="1">
    <location>
        <position position="81"/>
    </location>
</feature>
<dbReference type="EMBL" id="JAMKFB020000017">
    <property type="protein sequence ID" value="KAL0169372.1"/>
    <property type="molecule type" value="Genomic_DNA"/>
</dbReference>
<reference evidence="1 2" key="1">
    <citation type="submission" date="2024-05" db="EMBL/GenBank/DDBJ databases">
        <title>Genome sequencing and assembly of Indian major carp, Cirrhinus mrigala (Hamilton, 1822).</title>
        <authorList>
            <person name="Mohindra V."/>
            <person name="Chowdhury L.M."/>
            <person name="Lal K."/>
            <person name="Jena J.K."/>
        </authorList>
    </citation>
    <scope>NUCLEOTIDE SEQUENCE [LARGE SCALE GENOMIC DNA]</scope>
    <source>
        <strain evidence="1">CM1030</strain>
        <tissue evidence="1">Blood</tissue>
    </source>
</reference>
<evidence type="ECO:0008006" key="3">
    <source>
        <dbReference type="Google" id="ProtNLM"/>
    </source>
</evidence>
<accession>A0ABD0P5X0</accession>
<dbReference type="AlphaFoldDB" id="A0ABD0P5X0"/>
<comment type="caution">
    <text evidence="1">The sequence shown here is derived from an EMBL/GenBank/DDBJ whole genome shotgun (WGS) entry which is preliminary data.</text>
</comment>
<gene>
    <name evidence="1" type="ORF">M9458_033968</name>
</gene>
<name>A0ABD0P5X0_CIRMR</name>
<keyword evidence="2" id="KW-1185">Reference proteome</keyword>
<protein>
    <recommendedName>
        <fullName evidence="3">Reverse transcriptase</fullName>
    </recommendedName>
</protein>
<proteinExistence type="predicted"/>
<evidence type="ECO:0000313" key="2">
    <source>
        <dbReference type="Proteomes" id="UP001529510"/>
    </source>
</evidence>
<evidence type="ECO:0000313" key="1">
    <source>
        <dbReference type="EMBL" id="KAL0169372.1"/>
    </source>
</evidence>